<proteinExistence type="predicted"/>
<dbReference type="EMBL" id="JBDLNU010000004">
    <property type="protein sequence ID" value="MFM1729622.1"/>
    <property type="molecule type" value="Genomic_DNA"/>
</dbReference>
<keyword evidence="2" id="KW-0547">Nucleotide-binding</keyword>
<dbReference type="RefSeq" id="WP_348603604.1">
    <property type="nucleotide sequence ID" value="NZ_CP157276.1"/>
</dbReference>
<dbReference type="Gene3D" id="3.40.50.300">
    <property type="entry name" value="P-loop containing nucleotide triphosphate hydrolases"/>
    <property type="match status" value="1"/>
</dbReference>
<accession>A0ABW9FVY0</accession>
<dbReference type="InterPro" id="IPR051120">
    <property type="entry name" value="ABC_AA/LPS_Transport"/>
</dbReference>
<feature type="domain" description="Branched-chain amino acid ATP-binding cassette transporter C-terminal" evidence="4">
    <location>
        <begin position="108"/>
        <end position="130"/>
    </location>
</feature>
<name>A0ABW9FVY0_9NOCA</name>
<sequence length="131" mass="14238">MTVLDNLLLSRHNAMGAGALENRLWLGRSAREEKAAKEKAREVAALMQIEQLADTPVAGMNHDETAEMTETIVQVNRDLGVAILLVEHDMKMVMGISNRVCVLNFGQRIALGKPAEVIRDEAVVAAYLGAA</sequence>
<keyword evidence="1" id="KW-0813">Transport</keyword>
<evidence type="ECO:0000256" key="3">
    <source>
        <dbReference type="ARBA" id="ARBA00022840"/>
    </source>
</evidence>
<evidence type="ECO:0000313" key="5">
    <source>
        <dbReference type="EMBL" id="MFM1729622.1"/>
    </source>
</evidence>
<keyword evidence="6" id="KW-1185">Reference proteome</keyword>
<comment type="caution">
    <text evidence="5">The sequence shown here is derived from an EMBL/GenBank/DDBJ whole genome shotgun (WGS) entry which is preliminary data.</text>
</comment>
<protein>
    <recommendedName>
        <fullName evidence="4">Branched-chain amino acid ATP-binding cassette transporter C-terminal domain-containing protein</fullName>
    </recommendedName>
</protein>
<keyword evidence="3" id="KW-0067">ATP-binding</keyword>
<dbReference type="PANTHER" id="PTHR45772">
    <property type="entry name" value="CONSERVED COMPONENT OF ABC TRANSPORTER FOR NATURAL AMINO ACIDS-RELATED"/>
    <property type="match status" value="1"/>
</dbReference>
<evidence type="ECO:0000259" key="4">
    <source>
        <dbReference type="Pfam" id="PF12399"/>
    </source>
</evidence>
<evidence type="ECO:0000256" key="2">
    <source>
        <dbReference type="ARBA" id="ARBA00022741"/>
    </source>
</evidence>
<dbReference type="Pfam" id="PF12399">
    <property type="entry name" value="BCA_ABC_TP_C"/>
    <property type="match status" value="1"/>
</dbReference>
<dbReference type="Proteomes" id="UP001629744">
    <property type="component" value="Unassembled WGS sequence"/>
</dbReference>
<dbReference type="InterPro" id="IPR032823">
    <property type="entry name" value="BCA_ABC_TP_C"/>
</dbReference>
<evidence type="ECO:0000313" key="6">
    <source>
        <dbReference type="Proteomes" id="UP001629744"/>
    </source>
</evidence>
<dbReference type="SUPFAM" id="SSF52540">
    <property type="entry name" value="P-loop containing nucleoside triphosphate hydrolases"/>
    <property type="match status" value="1"/>
</dbReference>
<reference evidence="5 6" key="1">
    <citation type="submission" date="2023-11" db="EMBL/GenBank/DDBJ databases">
        <authorList>
            <person name="Val-Calvo J."/>
            <person name="Scortti M."/>
            <person name="Vazquez-Boland J."/>
        </authorList>
    </citation>
    <scope>NUCLEOTIDE SEQUENCE [LARGE SCALE GENOMIC DNA]</scope>
    <source>
        <strain evidence="5 6">DSM 46662</strain>
    </source>
</reference>
<organism evidence="5 6">
    <name type="scientific">Prescottella soli</name>
    <dbReference type="NCBI Taxonomy" id="1543852"/>
    <lineage>
        <taxon>Bacteria</taxon>
        <taxon>Bacillati</taxon>
        <taxon>Actinomycetota</taxon>
        <taxon>Actinomycetes</taxon>
        <taxon>Mycobacteriales</taxon>
        <taxon>Nocardiaceae</taxon>
        <taxon>Prescottella</taxon>
    </lineage>
</organism>
<gene>
    <name evidence="5" type="ORF">ABEU19_003133</name>
</gene>
<evidence type="ECO:0000256" key="1">
    <source>
        <dbReference type="ARBA" id="ARBA00022448"/>
    </source>
</evidence>
<dbReference type="InterPro" id="IPR027417">
    <property type="entry name" value="P-loop_NTPase"/>
</dbReference>